<dbReference type="HOGENOM" id="CLU_006344_16_0_1"/>
<name>A0A0C9W6T5_9AGAM</name>
<dbReference type="AlphaFoldDB" id="A0A0C9W6T5"/>
<evidence type="ECO:0000313" key="2">
    <source>
        <dbReference type="Proteomes" id="UP000053820"/>
    </source>
</evidence>
<organism evidence="1 2">
    <name type="scientific">Hydnomerulius pinastri MD-312</name>
    <dbReference type="NCBI Taxonomy" id="994086"/>
    <lineage>
        <taxon>Eukaryota</taxon>
        <taxon>Fungi</taxon>
        <taxon>Dikarya</taxon>
        <taxon>Basidiomycota</taxon>
        <taxon>Agaricomycotina</taxon>
        <taxon>Agaricomycetes</taxon>
        <taxon>Agaricomycetidae</taxon>
        <taxon>Boletales</taxon>
        <taxon>Boletales incertae sedis</taxon>
        <taxon>Leucogyrophana</taxon>
    </lineage>
</organism>
<keyword evidence="2" id="KW-1185">Reference proteome</keyword>
<accession>A0A0C9W6T5</accession>
<dbReference type="Proteomes" id="UP000053820">
    <property type="component" value="Unassembled WGS sequence"/>
</dbReference>
<dbReference type="OrthoDB" id="3187773at2759"/>
<evidence type="ECO:0000313" key="1">
    <source>
        <dbReference type="EMBL" id="KIJ58526.1"/>
    </source>
</evidence>
<reference evidence="1 2" key="1">
    <citation type="submission" date="2014-04" db="EMBL/GenBank/DDBJ databases">
        <title>Evolutionary Origins and Diversification of the Mycorrhizal Mutualists.</title>
        <authorList>
            <consortium name="DOE Joint Genome Institute"/>
            <consortium name="Mycorrhizal Genomics Consortium"/>
            <person name="Kohler A."/>
            <person name="Kuo A."/>
            <person name="Nagy L.G."/>
            <person name="Floudas D."/>
            <person name="Copeland A."/>
            <person name="Barry K.W."/>
            <person name="Cichocki N."/>
            <person name="Veneault-Fourrey C."/>
            <person name="LaButti K."/>
            <person name="Lindquist E.A."/>
            <person name="Lipzen A."/>
            <person name="Lundell T."/>
            <person name="Morin E."/>
            <person name="Murat C."/>
            <person name="Riley R."/>
            <person name="Ohm R."/>
            <person name="Sun H."/>
            <person name="Tunlid A."/>
            <person name="Henrissat B."/>
            <person name="Grigoriev I.V."/>
            <person name="Hibbett D.S."/>
            <person name="Martin F."/>
        </authorList>
    </citation>
    <scope>NUCLEOTIDE SEQUENCE [LARGE SCALE GENOMIC DNA]</scope>
    <source>
        <strain evidence="1 2">MD-312</strain>
    </source>
</reference>
<dbReference type="EMBL" id="KN839930">
    <property type="protein sequence ID" value="KIJ58526.1"/>
    <property type="molecule type" value="Genomic_DNA"/>
</dbReference>
<gene>
    <name evidence="1" type="ORF">HYDPIDRAFT_119445</name>
</gene>
<protein>
    <submittedName>
        <fullName evidence="1">Uncharacterized protein</fullName>
    </submittedName>
</protein>
<proteinExistence type="predicted"/>
<sequence>MHRQVIHATPSWRNGPARYDCVFVENGGEEEAGFRGLLVARARMFFSCLHEGRRYSCALVDWFLPIDNEPDDETGLWVVCPEVDHAGEWVQSVISLDSIVRGAHLMPMFGGDFLPCDFHFSESLDSFNAYYVNKYIDHHTHTLAF</sequence>